<name>A0ABX8N0N9_9PSED</name>
<dbReference type="Proteomes" id="UP001046350">
    <property type="component" value="Chromosome"/>
</dbReference>
<dbReference type="Pfam" id="PF11876">
    <property type="entry name" value="TsiV"/>
    <property type="match status" value="1"/>
</dbReference>
<protein>
    <submittedName>
        <fullName evidence="1">DUF3396 domain-containing protein</fullName>
    </submittedName>
</protein>
<keyword evidence="2" id="KW-1185">Reference proteome</keyword>
<reference evidence="1" key="1">
    <citation type="journal article" date="2021" name="Microorganisms">
        <title>The Ever-Expanding Pseudomonas Genus: Description of 43 New Species and Partition of the Pseudomonas putida Group.</title>
        <authorList>
            <person name="Girard L."/>
            <person name="Lood C."/>
            <person name="Hofte M."/>
            <person name="Vandamme P."/>
            <person name="Rokni-Zadeh H."/>
            <person name="van Noort V."/>
            <person name="Lavigne R."/>
            <person name="De Mot R."/>
        </authorList>
    </citation>
    <scope>NUCLEOTIDE SEQUENCE</scope>
    <source>
        <strain evidence="1">COW40</strain>
    </source>
</reference>
<organism evidence="1 2">
    <name type="scientific">Pseudomonas fakonensis</name>
    <dbReference type="NCBI Taxonomy" id="2842355"/>
    <lineage>
        <taxon>Bacteria</taxon>
        <taxon>Pseudomonadati</taxon>
        <taxon>Pseudomonadota</taxon>
        <taxon>Gammaproteobacteria</taxon>
        <taxon>Pseudomonadales</taxon>
        <taxon>Pseudomonadaceae</taxon>
        <taxon>Pseudomonas</taxon>
    </lineage>
</organism>
<gene>
    <name evidence="1" type="ORF">KSS94_18515</name>
</gene>
<evidence type="ECO:0000313" key="1">
    <source>
        <dbReference type="EMBL" id="QXH49929.1"/>
    </source>
</evidence>
<sequence length="371" mass="41706">MNNIEKIKQELDNLEFDSSEGVPVVRLGVVVTLYFRNGYTPEVIERIAGCFKRFSEEFGGSLRGMIYKRYKKYSSKALESALGAIAEKPGLFELFLSSGSSIYEVGGYSLAVLNTREERGDRFRSYIKMTVPWSMLDTPGGVERFQAWVQYLSEQVDAEHGYGGLSTLLPYDFDKYMPVEYELSQKYPGLEVDTLAMAFSLNLIGSIKGVNWFTVLGKTLLERLGGPDSVRRKLSSQGGIHCFEYGGGLIVRAGALPELGSTTEMPKLYVAANRILKPLRASDPYALQSYSEYGNGYDEERSLRWYARFDQEEPTAQSPRKIAAGETCTDTGFWFSPAQENSRRFFNAGEVMPEFKGSPWGATFWYWSGEA</sequence>
<evidence type="ECO:0000313" key="2">
    <source>
        <dbReference type="Proteomes" id="UP001046350"/>
    </source>
</evidence>
<dbReference type="InterPro" id="IPR021815">
    <property type="entry name" value="TsiV"/>
</dbReference>
<dbReference type="EMBL" id="CP077076">
    <property type="protein sequence ID" value="QXH49929.1"/>
    <property type="molecule type" value="Genomic_DNA"/>
</dbReference>
<dbReference type="RefSeq" id="WP_217839530.1">
    <property type="nucleotide sequence ID" value="NZ_CP077076.1"/>
</dbReference>
<proteinExistence type="predicted"/>
<accession>A0ABX8N0N9</accession>